<evidence type="ECO:0000256" key="5">
    <source>
        <dbReference type="ARBA" id="ARBA00022968"/>
    </source>
</evidence>
<dbReference type="GO" id="GO:0016020">
    <property type="term" value="C:membrane"/>
    <property type="evidence" value="ECO:0007669"/>
    <property type="project" value="UniProtKB-SubCell"/>
</dbReference>
<evidence type="ECO:0000256" key="2">
    <source>
        <dbReference type="ARBA" id="ARBA00022676"/>
    </source>
</evidence>
<dbReference type="GO" id="GO:0016757">
    <property type="term" value="F:glycosyltransferase activity"/>
    <property type="evidence" value="ECO:0007669"/>
    <property type="project" value="UniProtKB-KW"/>
</dbReference>
<feature type="domain" description="Fringe-like glycosyltransferase" evidence="10">
    <location>
        <begin position="200"/>
        <end position="331"/>
    </location>
</feature>
<keyword evidence="5" id="KW-0735">Signal-anchor</keyword>
<dbReference type="RefSeq" id="XP_025531539.1">
    <property type="nucleotide sequence ID" value="XM_025666426.1"/>
</dbReference>
<accession>A0A8T8XC23</accession>
<comment type="subcellular location">
    <subcellularLocation>
        <location evidence="8">Endomembrane system</location>
        <topology evidence="8">Single-pass membrane protein</topology>
    </subcellularLocation>
    <subcellularLocation>
        <location evidence="1">Membrane</location>
        <topology evidence="1">Single-pass type II membrane protein</topology>
    </subcellularLocation>
</comment>
<dbReference type="InterPro" id="IPR003378">
    <property type="entry name" value="Fringe-like_glycosylTrfase"/>
</dbReference>
<evidence type="ECO:0000313" key="12">
    <source>
        <dbReference type="Proteomes" id="UP000249497"/>
    </source>
</evidence>
<keyword evidence="6 9" id="KW-1133">Transmembrane helix</keyword>
<evidence type="ECO:0000256" key="9">
    <source>
        <dbReference type="SAM" id="Phobius"/>
    </source>
</evidence>
<reference evidence="11 12" key="1">
    <citation type="submission" date="2018-02" db="EMBL/GenBank/DDBJ databases">
        <title>The genomes of Aspergillus section Nigri reveals drivers in fungal speciation.</title>
        <authorList>
            <consortium name="DOE Joint Genome Institute"/>
            <person name="Vesth T.C."/>
            <person name="Nybo J."/>
            <person name="Theobald S."/>
            <person name="Brandl J."/>
            <person name="Frisvad J.C."/>
            <person name="Nielsen K.F."/>
            <person name="Lyhne E.K."/>
            <person name="Kogle M.E."/>
            <person name="Kuo A."/>
            <person name="Riley R."/>
            <person name="Clum A."/>
            <person name="Nolan M."/>
            <person name="Lipzen A."/>
            <person name="Salamov A."/>
            <person name="Henrissat B."/>
            <person name="Wiebenga A."/>
            <person name="De vries R.P."/>
            <person name="Grigoriev I.V."/>
            <person name="Mortensen U.H."/>
            <person name="Andersen M.R."/>
            <person name="Baker S.E."/>
        </authorList>
    </citation>
    <scope>NUCLEOTIDE SEQUENCE [LARGE SCALE GENOMIC DNA]</scope>
    <source>
        <strain evidence="11 12">CBS 114.51</strain>
    </source>
</reference>
<dbReference type="GO" id="GO:0012505">
    <property type="term" value="C:endomembrane system"/>
    <property type="evidence" value="ECO:0007669"/>
    <property type="project" value="UniProtKB-SubCell"/>
</dbReference>
<dbReference type="EMBL" id="KZ824774">
    <property type="protein sequence ID" value="RAH85645.1"/>
    <property type="molecule type" value="Genomic_DNA"/>
</dbReference>
<feature type="transmembrane region" description="Helical" evidence="9">
    <location>
        <begin position="23"/>
        <end position="41"/>
    </location>
</feature>
<dbReference type="Pfam" id="PF02434">
    <property type="entry name" value="Fringe"/>
    <property type="match status" value="1"/>
</dbReference>
<evidence type="ECO:0000256" key="3">
    <source>
        <dbReference type="ARBA" id="ARBA00022679"/>
    </source>
</evidence>
<keyword evidence="2" id="KW-0328">Glycosyltransferase</keyword>
<protein>
    <recommendedName>
        <fullName evidence="10">Fringe-like glycosyltransferase domain-containing protein</fullName>
    </recommendedName>
</protein>
<dbReference type="AlphaFoldDB" id="A0A8T8XC23"/>
<evidence type="ECO:0000256" key="6">
    <source>
        <dbReference type="ARBA" id="ARBA00022989"/>
    </source>
</evidence>
<keyword evidence="7 9" id="KW-0472">Membrane</keyword>
<gene>
    <name evidence="11" type="ORF">BO86DRAFT_162518</name>
</gene>
<proteinExistence type="predicted"/>
<evidence type="ECO:0000256" key="7">
    <source>
        <dbReference type="ARBA" id="ARBA00023136"/>
    </source>
</evidence>
<keyword evidence="3" id="KW-0808">Transferase</keyword>
<evidence type="ECO:0000256" key="4">
    <source>
        <dbReference type="ARBA" id="ARBA00022692"/>
    </source>
</evidence>
<evidence type="ECO:0000259" key="10">
    <source>
        <dbReference type="Pfam" id="PF02434"/>
    </source>
</evidence>
<evidence type="ECO:0000313" key="11">
    <source>
        <dbReference type="EMBL" id="RAH85645.1"/>
    </source>
</evidence>
<dbReference type="PANTHER" id="PTHR10811">
    <property type="entry name" value="FRINGE-RELATED"/>
    <property type="match status" value="1"/>
</dbReference>
<dbReference type="OrthoDB" id="414175at2759"/>
<keyword evidence="4 9" id="KW-0812">Transmembrane</keyword>
<dbReference type="GeneID" id="37170118"/>
<dbReference type="Gene3D" id="3.90.550.50">
    <property type="match status" value="1"/>
</dbReference>
<dbReference type="Proteomes" id="UP000249497">
    <property type="component" value="Unassembled WGS sequence"/>
</dbReference>
<keyword evidence="12" id="KW-1185">Reference proteome</keyword>
<evidence type="ECO:0000256" key="1">
    <source>
        <dbReference type="ARBA" id="ARBA00004606"/>
    </source>
</evidence>
<evidence type="ECO:0000256" key="8">
    <source>
        <dbReference type="ARBA" id="ARBA00037847"/>
    </source>
</evidence>
<name>A0A8T8XC23_ASPJA</name>
<organism evidence="11 12">
    <name type="scientific">Aspergillus japonicus CBS 114.51</name>
    <dbReference type="NCBI Taxonomy" id="1448312"/>
    <lineage>
        <taxon>Eukaryota</taxon>
        <taxon>Fungi</taxon>
        <taxon>Dikarya</taxon>
        <taxon>Ascomycota</taxon>
        <taxon>Pezizomycotina</taxon>
        <taxon>Eurotiomycetes</taxon>
        <taxon>Eurotiomycetidae</taxon>
        <taxon>Eurotiales</taxon>
        <taxon>Aspergillaceae</taxon>
        <taxon>Aspergillus</taxon>
        <taxon>Aspergillus subgen. Circumdati</taxon>
    </lineage>
</organism>
<sequence length="484" mass="55123">MWNKTEEKPRTAMGASYMWRRKLLRFVVAACLVTSFTIFLWPEIEPHHEITTQTISNITVTSEVECEPDFDALQRLDVHKLSQYVRREIVVSSSLSDVVPIAQRIEVPLFEKIHKDHRFAEDSVHQDDCLMPRPVSVSVPSILPRADASHIDFGVATTLERLNESLDAFTHWAGHTNARILALIEPDARVNEVLTKAENLGVNLSVTESTEEYQHRYFSLVPHLAKNLRPQTRWTCVIDDDTFFPSMTALVQALSKYDDTAQTYVGGLSEAMPQVGIFGLMGFGGAGVFMSRPLIEQIGRKEVYEDCQKMESTGDRKISLCIYQYSDAHLTIDHRLRQIDMRGDVSGFFEAARPPPLSVHHWKSWFNADMAKLGVVSEICGDSCLLRKWHFGDGWILTNGFSIVKYSNDVPPDDKSMELTWAGDNGAVFESFLHELGPLRPKDEGKISYIHEDAIIDGNQVRQWYIRRDPELGDKVLELIWRKE</sequence>